<dbReference type="SUPFAM" id="SSF111337">
    <property type="entry name" value="QueA-like"/>
    <property type="match status" value="1"/>
</dbReference>
<dbReference type="AlphaFoldDB" id="A4N4M0"/>
<evidence type="ECO:0000256" key="3">
    <source>
        <dbReference type="ARBA" id="ARBA00022691"/>
    </source>
</evidence>
<name>A4N4M0_HAEIF</name>
<dbReference type="GO" id="GO:0051075">
    <property type="term" value="F:S-adenosylmethionine:tRNA ribosyltransferase-isomerase activity"/>
    <property type="evidence" value="ECO:0007669"/>
    <property type="project" value="TreeGrafter"/>
</dbReference>
<organism evidence="5 6">
    <name type="scientific">Haemophilus influenzae R3021</name>
    <dbReference type="NCBI Taxonomy" id="375432"/>
    <lineage>
        <taxon>Bacteria</taxon>
        <taxon>Pseudomonadati</taxon>
        <taxon>Pseudomonadota</taxon>
        <taxon>Gammaproteobacteria</taxon>
        <taxon>Pasteurellales</taxon>
        <taxon>Pasteurellaceae</taxon>
        <taxon>Haemophilus</taxon>
    </lineage>
</organism>
<dbReference type="Gene3D" id="3.40.1780.10">
    <property type="entry name" value="QueA-like"/>
    <property type="match status" value="1"/>
</dbReference>
<reference evidence="5 6" key="1">
    <citation type="journal article" date="2007" name="Genome Biol.">
        <title>Characterization and modeling of the Haemophilus influenzae core and supragenomes based on the complete genomic sequences of Rd and 12 clinical nontypeable strains.</title>
        <authorList>
            <person name="Hogg J.S."/>
            <person name="Hu F.Z."/>
            <person name="Janto B."/>
            <person name="Boissy R."/>
            <person name="Hayes J."/>
            <person name="Keefe R."/>
            <person name="Post J.C."/>
            <person name="Ehrlich G.D."/>
        </authorList>
    </citation>
    <scope>NUCLEOTIDE SEQUENCE [LARGE SCALE GENOMIC DNA]</scope>
    <source>
        <strain evidence="5 6">R3021</strain>
    </source>
</reference>
<keyword evidence="1" id="KW-0963">Cytoplasm</keyword>
<dbReference type="Pfam" id="PF02547">
    <property type="entry name" value="Queuosine_synth"/>
    <property type="match status" value="1"/>
</dbReference>
<keyword evidence="3" id="KW-0949">S-adenosyl-L-methionine</keyword>
<dbReference type="PANTHER" id="PTHR30307:SF0">
    <property type="entry name" value="S-ADENOSYLMETHIONINE:TRNA RIBOSYLTRANSFERASE-ISOMERASE"/>
    <property type="match status" value="1"/>
</dbReference>
<keyword evidence="5" id="KW-0413">Isomerase</keyword>
<evidence type="ECO:0000256" key="1">
    <source>
        <dbReference type="ARBA" id="ARBA00022490"/>
    </source>
</evidence>
<dbReference type="GO" id="GO:0008616">
    <property type="term" value="P:tRNA queuosine(34) biosynthetic process"/>
    <property type="evidence" value="ECO:0007669"/>
    <property type="project" value="UniProtKB-KW"/>
</dbReference>
<evidence type="ECO:0000313" key="5">
    <source>
        <dbReference type="EMBL" id="EDJ90848.1"/>
    </source>
</evidence>
<evidence type="ECO:0000313" key="6">
    <source>
        <dbReference type="Proteomes" id="UP000003798"/>
    </source>
</evidence>
<dbReference type="InterPro" id="IPR003699">
    <property type="entry name" value="QueA"/>
</dbReference>
<protein>
    <submittedName>
        <fullName evidence="5">S-adenosylmethionine:tRNA ribosyltransferase-isomerase</fullName>
    </submittedName>
</protein>
<keyword evidence="4" id="KW-0671">Queuosine biosynthesis</keyword>
<sequence>MRLSQQKKAGKRVIAVGTTSVRSIESAALSAEEFGNPDLIEPYFSDTSIFIYPGKKFRVVDCLITNFHLPESTLIMLVSAFAGYKNTMNAYKHAVQEKYRFFSYGDAMFINKNSNVRELE</sequence>
<dbReference type="Proteomes" id="UP000003798">
    <property type="component" value="Unassembled WGS sequence"/>
</dbReference>
<gene>
    <name evidence="5" type="primary">queA</name>
    <name evidence="5" type="ORF">CGSHi22421_05465</name>
</gene>
<dbReference type="InterPro" id="IPR036100">
    <property type="entry name" value="QueA_sf"/>
</dbReference>
<dbReference type="InterPro" id="IPR042118">
    <property type="entry name" value="QueA_dom1"/>
</dbReference>
<evidence type="ECO:0000256" key="4">
    <source>
        <dbReference type="ARBA" id="ARBA00022785"/>
    </source>
</evidence>
<dbReference type="PANTHER" id="PTHR30307">
    <property type="entry name" value="S-ADENOSYLMETHIONINE:TRNA RIBOSYLTRANSFERASE-ISOMERASE"/>
    <property type="match status" value="1"/>
</dbReference>
<dbReference type="EMBL" id="AAZE01000008">
    <property type="protein sequence ID" value="EDJ90848.1"/>
    <property type="molecule type" value="Genomic_DNA"/>
</dbReference>
<keyword evidence="2 5" id="KW-0808">Transferase</keyword>
<accession>A4N4M0</accession>
<evidence type="ECO:0000256" key="2">
    <source>
        <dbReference type="ARBA" id="ARBA00022679"/>
    </source>
</evidence>
<proteinExistence type="predicted"/>